<feature type="region of interest" description="Disordered" evidence="1">
    <location>
        <begin position="1"/>
        <end position="20"/>
    </location>
</feature>
<evidence type="ECO:0000313" key="2">
    <source>
        <dbReference type="EMBL" id="KAK8980637.1"/>
    </source>
</evidence>
<protein>
    <submittedName>
        <fullName evidence="2">Uncharacterized protein</fullName>
    </submittedName>
</protein>
<sequence>MSICCHIHRNKKKTSTDQPVALSDPRIISKKRGLPDHDVASSHSAKRAKAKGKALRYLERSMPTCPTLGERRHNYCPSIRQPRP</sequence>
<dbReference type="Proteomes" id="UP001396334">
    <property type="component" value="Unassembled WGS sequence"/>
</dbReference>
<reference evidence="2 3" key="1">
    <citation type="journal article" date="2024" name="G3 (Bethesda)">
        <title>Genome assembly of Hibiscus sabdariffa L. provides insights into metabolisms of medicinal natural products.</title>
        <authorList>
            <person name="Kim T."/>
        </authorList>
    </citation>
    <scope>NUCLEOTIDE SEQUENCE [LARGE SCALE GENOMIC DNA]</scope>
    <source>
        <strain evidence="2">TK-2024</strain>
        <tissue evidence="2">Old leaves</tissue>
    </source>
</reference>
<name>A0ABR2NWS3_9ROSI</name>
<feature type="compositionally biased region" description="Basic residues" evidence="1">
    <location>
        <begin position="44"/>
        <end position="53"/>
    </location>
</feature>
<organism evidence="2 3">
    <name type="scientific">Hibiscus sabdariffa</name>
    <name type="common">roselle</name>
    <dbReference type="NCBI Taxonomy" id="183260"/>
    <lineage>
        <taxon>Eukaryota</taxon>
        <taxon>Viridiplantae</taxon>
        <taxon>Streptophyta</taxon>
        <taxon>Embryophyta</taxon>
        <taxon>Tracheophyta</taxon>
        <taxon>Spermatophyta</taxon>
        <taxon>Magnoliopsida</taxon>
        <taxon>eudicotyledons</taxon>
        <taxon>Gunneridae</taxon>
        <taxon>Pentapetalae</taxon>
        <taxon>rosids</taxon>
        <taxon>malvids</taxon>
        <taxon>Malvales</taxon>
        <taxon>Malvaceae</taxon>
        <taxon>Malvoideae</taxon>
        <taxon>Hibiscus</taxon>
    </lineage>
</organism>
<accession>A0ABR2NWS3</accession>
<evidence type="ECO:0000256" key="1">
    <source>
        <dbReference type="SAM" id="MobiDB-lite"/>
    </source>
</evidence>
<proteinExistence type="predicted"/>
<feature type="compositionally biased region" description="Basic residues" evidence="1">
    <location>
        <begin position="1"/>
        <end position="13"/>
    </location>
</feature>
<gene>
    <name evidence="2" type="ORF">V6N11_072952</name>
</gene>
<dbReference type="EMBL" id="JBBPBN010000092">
    <property type="protein sequence ID" value="KAK8980637.1"/>
    <property type="molecule type" value="Genomic_DNA"/>
</dbReference>
<evidence type="ECO:0000313" key="3">
    <source>
        <dbReference type="Proteomes" id="UP001396334"/>
    </source>
</evidence>
<keyword evidence="3" id="KW-1185">Reference proteome</keyword>
<feature type="region of interest" description="Disordered" evidence="1">
    <location>
        <begin position="31"/>
        <end position="53"/>
    </location>
</feature>
<comment type="caution">
    <text evidence="2">The sequence shown here is derived from an EMBL/GenBank/DDBJ whole genome shotgun (WGS) entry which is preliminary data.</text>
</comment>